<evidence type="ECO:0000313" key="8">
    <source>
        <dbReference type="EMBL" id="AOS62249.1"/>
    </source>
</evidence>
<dbReference type="InterPro" id="IPR000209">
    <property type="entry name" value="Peptidase_S8/S53_dom"/>
</dbReference>
<feature type="domain" description="Peptidase S8/S53" evidence="7">
    <location>
        <begin position="178"/>
        <end position="424"/>
    </location>
</feature>
<name>A0AAC9MXF0_9PSEU</name>
<feature type="active site" description="Charge relay system" evidence="5 6">
    <location>
        <position position="220"/>
    </location>
</feature>
<keyword evidence="9" id="KW-1185">Reference proteome</keyword>
<dbReference type="InterPro" id="IPR023828">
    <property type="entry name" value="Peptidase_S8_Ser-AS"/>
</dbReference>
<organism evidence="8 9">
    <name type="scientific">Actinoalloteichus hymeniacidonis</name>
    <dbReference type="NCBI Taxonomy" id="340345"/>
    <lineage>
        <taxon>Bacteria</taxon>
        <taxon>Bacillati</taxon>
        <taxon>Actinomycetota</taxon>
        <taxon>Actinomycetes</taxon>
        <taxon>Pseudonocardiales</taxon>
        <taxon>Pseudonocardiaceae</taxon>
        <taxon>Actinoalloteichus</taxon>
    </lineage>
</organism>
<dbReference type="RefSeq" id="WP_172803743.1">
    <property type="nucleotide sequence ID" value="NZ_CP014859.1"/>
</dbReference>
<evidence type="ECO:0000256" key="4">
    <source>
        <dbReference type="ARBA" id="ARBA00022825"/>
    </source>
</evidence>
<protein>
    <submittedName>
        <fullName evidence="8">Subtilase family protease</fullName>
    </submittedName>
</protein>
<dbReference type="GO" id="GO:0006508">
    <property type="term" value="P:proteolysis"/>
    <property type="evidence" value="ECO:0007669"/>
    <property type="project" value="UniProtKB-KW"/>
</dbReference>
<feature type="active site" description="Charge relay system" evidence="5 6">
    <location>
        <position position="187"/>
    </location>
</feature>
<dbReference type="PRINTS" id="PR00723">
    <property type="entry name" value="SUBTILISIN"/>
</dbReference>
<dbReference type="InterPro" id="IPR015500">
    <property type="entry name" value="Peptidase_S8_subtilisin-rel"/>
</dbReference>
<dbReference type="Proteomes" id="UP000095210">
    <property type="component" value="Chromosome"/>
</dbReference>
<evidence type="ECO:0000256" key="5">
    <source>
        <dbReference type="PIRSR" id="PIRSR615500-1"/>
    </source>
</evidence>
<feature type="active site" description="Charge relay system" evidence="5 6">
    <location>
        <position position="390"/>
    </location>
</feature>
<dbReference type="Pfam" id="PF00082">
    <property type="entry name" value="Peptidase_S8"/>
    <property type="match status" value="1"/>
</dbReference>
<dbReference type="InterPro" id="IPR036852">
    <property type="entry name" value="Peptidase_S8/S53_dom_sf"/>
</dbReference>
<keyword evidence="3 6" id="KW-0378">Hydrolase</keyword>
<evidence type="ECO:0000256" key="6">
    <source>
        <dbReference type="PROSITE-ProRule" id="PRU01240"/>
    </source>
</evidence>
<accession>A0AAC9MXF0</accession>
<proteinExistence type="inferred from homology"/>
<evidence type="ECO:0000256" key="1">
    <source>
        <dbReference type="ARBA" id="ARBA00011073"/>
    </source>
</evidence>
<evidence type="ECO:0000256" key="2">
    <source>
        <dbReference type="ARBA" id="ARBA00022670"/>
    </source>
</evidence>
<dbReference type="PANTHER" id="PTHR43399:SF4">
    <property type="entry name" value="CELL WALL-ASSOCIATED PROTEASE"/>
    <property type="match status" value="1"/>
</dbReference>
<dbReference type="PROSITE" id="PS00138">
    <property type="entry name" value="SUBTILASE_SER"/>
    <property type="match status" value="1"/>
</dbReference>
<evidence type="ECO:0000313" key="9">
    <source>
        <dbReference type="Proteomes" id="UP000095210"/>
    </source>
</evidence>
<dbReference type="PROSITE" id="PS51892">
    <property type="entry name" value="SUBTILASE"/>
    <property type="match status" value="1"/>
</dbReference>
<dbReference type="PROSITE" id="PS00137">
    <property type="entry name" value="SUBTILASE_HIS"/>
    <property type="match status" value="1"/>
</dbReference>
<reference evidence="9" key="1">
    <citation type="submission" date="2016-03" db="EMBL/GenBank/DDBJ databases">
        <title>Complete genome sequence of the type strain Actinoalloteichus hymeniacidonis DSM 45092.</title>
        <authorList>
            <person name="Schaffert L."/>
            <person name="Albersmeier A."/>
            <person name="Winkler A."/>
            <person name="Kalinowski J."/>
            <person name="Zotchev S."/>
            <person name="Ruckert C."/>
        </authorList>
    </citation>
    <scope>NUCLEOTIDE SEQUENCE [LARGE SCALE GENOMIC DNA]</scope>
    <source>
        <strain evidence="9">HPA177(T) (DSM 45092(T))</strain>
    </source>
</reference>
<comment type="similarity">
    <text evidence="1 6">Belongs to the peptidase S8 family.</text>
</comment>
<evidence type="ECO:0000256" key="3">
    <source>
        <dbReference type="ARBA" id="ARBA00022801"/>
    </source>
</evidence>
<sequence>MITLITGDQVRVTQSDGGGHSVAVVPAAGRENIRFHRASTEDSISVIPADALPLVQSGRLDTRLFDVLGLIEQGFADSGPLPLIFAGDSSAPSIQSTLAAPLADVGAEVVRELPSINGIAVEPGADDSAEVWSVLGAEHNTFSAGVDRVWLNGRAQLLDEESNAQIGAPEAWEAGFTGEGATVAVLDSGYDAEHPDLVDVVVDAEDFTGSDTGADDGHGHGTHVASTVAGSGAASDGAHAGVAPGADVIVGKVCGPEGDCQEDEIIAGMEWAAEQDADVANLSLGIGPTDGTDPLSLAVNTLTEQSGTLYVISAGNFRADESVSSPAAADAALAVASVTKNDELSDFSSRGPRIGDKALKPDIAAPGSDIIAAKAGGSGDEAYVSMSGTSMASPHVAGAAAILAAQNPDWQADELKAVLSASSVPLEGLSVTAQGAGRLDVAAAVEAEVYTSPASVSYGLFQYPHDQEPVTEELTYHNTGDTDLVLDLAFEPIGGDGTPAPSGLFDLGADQVTVPAGGEAIVELTVDPSVNDQLGFVGGSVLASSADGSTTVSTPAGVFLEPESYDLTIEATTHSGAVAENPYIGAVNRETGEVFYVEQAADGSLQTRLPVGRYDVLALLSEYGEGEDSVGGTETVGAELDVEVGEDTTISFDGTQGEPVSVEVDREATVQGAALELALPSFEIGTSQYGDGFQNFAIPTGDVDPNGLRLVYRPVLASPESADEPYSYDLVLEKSGIPGQPSFTVADEELAAVSTRYHAQGVEKTATRTAMGVLPDDLGGFGIGLPVELPSQRLHLFTSGDISWTEYLSLSDGTTAEEIMHQNTYEVGEHTATWNRAPLGISVGTETSPSGQRSGDELYLTPGYFAPGDALVHTLYGAEPEIVGTGTLSVNGETIATAPLTGFEVFPVPGGENVFTYEATATRSVPWSVLGTEQNATWTFTSDTVDGGLSEALPLLGIQFEGEVDDLGRAPAGVEYPLDLRVDRTSDDIEVSEVGLEVSYDDGASWTTVEPSRTDEGWTASLTHPEGDGFVSLRASAVDSAGNSVEQTTLRAYQITAG</sequence>
<dbReference type="GO" id="GO:0004252">
    <property type="term" value="F:serine-type endopeptidase activity"/>
    <property type="evidence" value="ECO:0007669"/>
    <property type="project" value="UniProtKB-UniRule"/>
</dbReference>
<dbReference type="InterPro" id="IPR051048">
    <property type="entry name" value="Peptidase_S8/S53_subtilisin"/>
</dbReference>
<dbReference type="AlphaFoldDB" id="A0AAC9MXF0"/>
<keyword evidence="4 6" id="KW-0720">Serine protease</keyword>
<dbReference type="EMBL" id="CP014859">
    <property type="protein sequence ID" value="AOS62249.1"/>
    <property type="molecule type" value="Genomic_DNA"/>
</dbReference>
<dbReference type="PANTHER" id="PTHR43399">
    <property type="entry name" value="SUBTILISIN-RELATED"/>
    <property type="match status" value="1"/>
</dbReference>
<evidence type="ECO:0000259" key="7">
    <source>
        <dbReference type="Pfam" id="PF00082"/>
    </source>
</evidence>
<dbReference type="InterPro" id="IPR022398">
    <property type="entry name" value="Peptidase_S8_His-AS"/>
</dbReference>
<dbReference type="Gene3D" id="3.40.50.200">
    <property type="entry name" value="Peptidase S8/S53 domain"/>
    <property type="match status" value="1"/>
</dbReference>
<dbReference type="SUPFAM" id="SSF52743">
    <property type="entry name" value="Subtilisin-like"/>
    <property type="match status" value="1"/>
</dbReference>
<gene>
    <name evidence="8" type="ORF">TL08_07150</name>
</gene>
<dbReference type="KEGG" id="ahm:TL08_07150"/>
<keyword evidence="2 6" id="KW-0645">Protease</keyword>